<evidence type="ECO:0000256" key="1">
    <source>
        <dbReference type="ARBA" id="ARBA00023157"/>
    </source>
</evidence>
<proteinExistence type="predicted"/>
<organism evidence="3 4">
    <name type="scientific">Diabrotica balteata</name>
    <name type="common">Banded cucumber beetle</name>
    <dbReference type="NCBI Taxonomy" id="107213"/>
    <lineage>
        <taxon>Eukaryota</taxon>
        <taxon>Metazoa</taxon>
        <taxon>Ecdysozoa</taxon>
        <taxon>Arthropoda</taxon>
        <taxon>Hexapoda</taxon>
        <taxon>Insecta</taxon>
        <taxon>Pterygota</taxon>
        <taxon>Neoptera</taxon>
        <taxon>Endopterygota</taxon>
        <taxon>Coleoptera</taxon>
        <taxon>Polyphaga</taxon>
        <taxon>Cucujiformia</taxon>
        <taxon>Chrysomeloidea</taxon>
        <taxon>Chrysomelidae</taxon>
        <taxon>Galerucinae</taxon>
        <taxon>Diabroticina</taxon>
        <taxon>Diabroticites</taxon>
        <taxon>Diabrotica</taxon>
    </lineage>
</organism>
<keyword evidence="1" id="KW-1015">Disulfide bond</keyword>
<dbReference type="Pfam" id="PF08212">
    <property type="entry name" value="Lipocalin_2"/>
    <property type="match status" value="1"/>
</dbReference>
<dbReference type="SUPFAM" id="SSF50814">
    <property type="entry name" value="Lipocalins"/>
    <property type="match status" value="1"/>
</dbReference>
<sequence length="240" mass="27234">MIKQFLIIDYVNVIKKFVNCNVPINQDYKAYKTHILLKSYISNHRKQTQSFNFKIRKMRILAAILCVLIVAAHGHIPRASCPDVKGVPNFDPTKFVGLWYEQQRYPTILEVYGKCAFTKYSLNSDQSIGINTTYLNAETNEWTILEGVGVPDSATGEAKFTVTYKNPALTAPFWILGIDYDQFFVPYACIIQDGEVVENLYILTKSKDPSKEVIDAALKVINDSNLDATQLLHTDKTCSY</sequence>
<reference evidence="3" key="1">
    <citation type="submission" date="2022-01" db="EMBL/GenBank/DDBJ databases">
        <authorList>
            <person name="King R."/>
        </authorList>
    </citation>
    <scope>NUCLEOTIDE SEQUENCE</scope>
</reference>
<dbReference type="PANTHER" id="PTHR10612:SF34">
    <property type="entry name" value="APOLIPOPROTEIN D"/>
    <property type="match status" value="1"/>
</dbReference>
<dbReference type="InterPro" id="IPR000566">
    <property type="entry name" value="Lipocln_cytosolic_FA-bd_dom"/>
</dbReference>
<dbReference type="AlphaFoldDB" id="A0A9P0GZS2"/>
<dbReference type="InterPro" id="IPR012674">
    <property type="entry name" value="Calycin"/>
</dbReference>
<dbReference type="InterPro" id="IPR003057">
    <property type="entry name" value="Invtbrt_color"/>
</dbReference>
<accession>A0A9P0GZS2</accession>
<dbReference type="GO" id="GO:0031409">
    <property type="term" value="F:pigment binding"/>
    <property type="evidence" value="ECO:0007669"/>
    <property type="project" value="InterPro"/>
</dbReference>
<evidence type="ECO:0000313" key="4">
    <source>
        <dbReference type="Proteomes" id="UP001153709"/>
    </source>
</evidence>
<dbReference type="Gene3D" id="2.40.128.20">
    <property type="match status" value="1"/>
</dbReference>
<dbReference type="PANTHER" id="PTHR10612">
    <property type="entry name" value="APOLIPOPROTEIN D"/>
    <property type="match status" value="1"/>
</dbReference>
<dbReference type="GO" id="GO:0005737">
    <property type="term" value="C:cytoplasm"/>
    <property type="evidence" value="ECO:0007669"/>
    <property type="project" value="TreeGrafter"/>
</dbReference>
<feature type="domain" description="Lipocalin/cytosolic fatty-acid binding" evidence="2">
    <location>
        <begin position="91"/>
        <end position="234"/>
    </location>
</feature>
<dbReference type="OrthoDB" id="565904at2759"/>
<name>A0A9P0GZS2_DIABA</name>
<dbReference type="PRINTS" id="PR01273">
    <property type="entry name" value="INVTBRTCOLOR"/>
</dbReference>
<keyword evidence="4" id="KW-1185">Reference proteome</keyword>
<protein>
    <recommendedName>
        <fullName evidence="2">Lipocalin/cytosolic fatty-acid binding domain-containing protein</fullName>
    </recommendedName>
</protein>
<dbReference type="GO" id="GO:0006629">
    <property type="term" value="P:lipid metabolic process"/>
    <property type="evidence" value="ECO:0007669"/>
    <property type="project" value="TreeGrafter"/>
</dbReference>
<evidence type="ECO:0000313" key="3">
    <source>
        <dbReference type="EMBL" id="CAH1283356.1"/>
    </source>
</evidence>
<dbReference type="GO" id="GO:0000302">
    <property type="term" value="P:response to reactive oxygen species"/>
    <property type="evidence" value="ECO:0007669"/>
    <property type="project" value="TreeGrafter"/>
</dbReference>
<dbReference type="Proteomes" id="UP001153709">
    <property type="component" value="Chromosome 7"/>
</dbReference>
<dbReference type="EMBL" id="OU898282">
    <property type="protein sequence ID" value="CAH1283356.1"/>
    <property type="molecule type" value="Genomic_DNA"/>
</dbReference>
<evidence type="ECO:0000259" key="2">
    <source>
        <dbReference type="Pfam" id="PF08212"/>
    </source>
</evidence>
<gene>
    <name evidence="3" type="ORF">DIABBA_LOCUS10853</name>
</gene>